<evidence type="ECO:0000256" key="2">
    <source>
        <dbReference type="SAM" id="Phobius"/>
    </source>
</evidence>
<protein>
    <recommendedName>
        <fullName evidence="3">Ubiquitin-like domain-containing protein</fullName>
    </recommendedName>
</protein>
<dbReference type="OMA" id="RRHFQME"/>
<proteinExistence type="predicted"/>
<feature type="region of interest" description="Disordered" evidence="1">
    <location>
        <begin position="67"/>
        <end position="163"/>
    </location>
</feature>
<dbReference type="SUPFAM" id="SSF54236">
    <property type="entry name" value="Ubiquitin-like"/>
    <property type="match status" value="1"/>
</dbReference>
<dbReference type="PROSITE" id="PS50053">
    <property type="entry name" value="UBIQUITIN_2"/>
    <property type="match status" value="1"/>
</dbReference>
<dbReference type="PANTHER" id="PTHR14557:SF5">
    <property type="entry name" value="UBIQUITIN-LIKE DOMAIN-CONTAINING PROTEIN"/>
    <property type="match status" value="1"/>
</dbReference>
<keyword evidence="2" id="KW-1133">Transmembrane helix</keyword>
<reference evidence="4" key="1">
    <citation type="submission" date="2015-07" db="EMBL/GenBank/DDBJ databases">
        <title>MeaNS - Measles Nucleotide Surveillance Program.</title>
        <authorList>
            <person name="Tran T."/>
            <person name="Druce J."/>
        </authorList>
    </citation>
    <scope>NUCLEOTIDE SEQUENCE</scope>
    <source>
        <strain evidence="4">UCB-OBI-ISO-001</strain>
        <tissue evidence="4">Gonad</tissue>
    </source>
</reference>
<feature type="transmembrane region" description="Helical" evidence="2">
    <location>
        <begin position="298"/>
        <end position="321"/>
    </location>
</feature>
<dbReference type="SMART" id="SM00213">
    <property type="entry name" value="UBQ"/>
    <property type="match status" value="1"/>
</dbReference>
<dbReference type="InterPro" id="IPR000626">
    <property type="entry name" value="Ubiquitin-like_dom"/>
</dbReference>
<feature type="transmembrane region" description="Helical" evidence="2">
    <location>
        <begin position="275"/>
        <end position="292"/>
    </location>
</feature>
<dbReference type="Gene3D" id="3.10.20.90">
    <property type="entry name" value="Phosphatidylinositol 3-kinase Catalytic Subunit, Chain A, domain 1"/>
    <property type="match status" value="1"/>
</dbReference>
<keyword evidence="2" id="KW-0472">Membrane</keyword>
<dbReference type="EMBL" id="KQ418170">
    <property type="protein sequence ID" value="KOF88531.1"/>
    <property type="molecule type" value="Genomic_DNA"/>
</dbReference>
<accession>A0A0L8HH26</accession>
<evidence type="ECO:0000256" key="1">
    <source>
        <dbReference type="SAM" id="MobiDB-lite"/>
    </source>
</evidence>
<dbReference type="Pfam" id="PF00240">
    <property type="entry name" value="ubiquitin"/>
    <property type="match status" value="1"/>
</dbReference>
<dbReference type="OrthoDB" id="161999at2759"/>
<organism evidence="4">
    <name type="scientific">Octopus bimaculoides</name>
    <name type="common">California two-spotted octopus</name>
    <dbReference type="NCBI Taxonomy" id="37653"/>
    <lineage>
        <taxon>Eukaryota</taxon>
        <taxon>Metazoa</taxon>
        <taxon>Spiralia</taxon>
        <taxon>Lophotrochozoa</taxon>
        <taxon>Mollusca</taxon>
        <taxon>Cephalopoda</taxon>
        <taxon>Coleoidea</taxon>
        <taxon>Octopodiformes</taxon>
        <taxon>Octopoda</taxon>
        <taxon>Incirrata</taxon>
        <taxon>Octopodidae</taxon>
        <taxon>Octopus</taxon>
    </lineage>
</organism>
<sequence>MPMIEGFGDEVTYAMMIMFAVILITACWLSTQLRFIPFVNVFVLESMQDLIFTNVQPNHAAVHVTAEPPLQPSEPLEEVSPTPVLVRSAETTSVETAKDDTTDNSSESNLLEDADKDSENLASNEDGEDQSESASAQVNENLVSGDQNSFETVAEEGEEEEKKEKQVKIKLMYLNNTQRIVDAYLSDTIGGFRQSHFRKELSDNKMVRFIFNGKALGNDTSTLSSCNVKGNSIIHCLITPSLARRNEESTSNQAGAAFVPPPINEGRQETFIERVVYPFLIILFAIIWYQQFAFEDSFIYSSIMPLLGVVLFLLAMSLAFFRAIRFRAIQQI</sequence>
<dbReference type="InterPro" id="IPR029071">
    <property type="entry name" value="Ubiquitin-like_domsf"/>
</dbReference>
<name>A0A0L8HH26_OCTBM</name>
<feature type="domain" description="Ubiquitin-like" evidence="3">
    <location>
        <begin position="167"/>
        <end position="235"/>
    </location>
</feature>
<dbReference type="CDD" id="cd17057">
    <property type="entry name" value="Ubl_TMUB1_like"/>
    <property type="match status" value="1"/>
</dbReference>
<feature type="compositionally biased region" description="Polar residues" evidence="1">
    <location>
        <begin position="132"/>
        <end position="151"/>
    </location>
</feature>
<dbReference type="GO" id="GO:0036503">
    <property type="term" value="P:ERAD pathway"/>
    <property type="evidence" value="ECO:0007669"/>
    <property type="project" value="InterPro"/>
</dbReference>
<dbReference type="KEGG" id="obi:106870697"/>
<evidence type="ECO:0000259" key="3">
    <source>
        <dbReference type="PROSITE" id="PS50053"/>
    </source>
</evidence>
<keyword evidence="2" id="KW-0812">Transmembrane</keyword>
<dbReference type="PANTHER" id="PTHR14557">
    <property type="entry name" value="PROTEIN C7ORF21"/>
    <property type="match status" value="1"/>
</dbReference>
<dbReference type="InterPro" id="IPR040352">
    <property type="entry name" value="TMUB1/2"/>
</dbReference>
<gene>
    <name evidence="4" type="ORF">OCBIM_22014720mg</name>
</gene>
<feature type="transmembrane region" description="Helical" evidence="2">
    <location>
        <begin position="12"/>
        <end position="29"/>
    </location>
</feature>
<dbReference type="AlphaFoldDB" id="A0A0L8HH26"/>
<evidence type="ECO:0000313" key="4">
    <source>
        <dbReference type="EMBL" id="KOF88531.1"/>
    </source>
</evidence>